<name>A0A6N7W102_ACIFE</name>
<dbReference type="PANTHER" id="PTHR35191:SF1">
    <property type="entry name" value="PROPHAGE SIDE TAIL FIBER PROTEIN HOMOLOG STFQ-RELATED"/>
    <property type="match status" value="1"/>
</dbReference>
<dbReference type="RefSeq" id="WP_154488047.1">
    <property type="nucleotide sequence ID" value="NZ_VULN01000007.1"/>
</dbReference>
<dbReference type="PANTHER" id="PTHR35191">
    <property type="entry name" value="PROPHAGE SIDE TAIL FIBER PROTEIN HOMOLOG STFQ-RELATED"/>
    <property type="match status" value="1"/>
</dbReference>
<reference evidence="2 3" key="1">
    <citation type="submission" date="2019-08" db="EMBL/GenBank/DDBJ databases">
        <title>In-depth cultivation of the pig gut microbiome towards novel bacterial diversity and tailored functional studies.</title>
        <authorList>
            <person name="Wylensek D."/>
            <person name="Hitch T.C.A."/>
            <person name="Clavel T."/>
        </authorList>
    </citation>
    <scope>NUCLEOTIDE SEQUENCE [LARGE SCALE GENOMIC DNA]</scope>
    <source>
        <strain evidence="2 3">WCA-389-WT-5B</strain>
    </source>
</reference>
<evidence type="ECO:0000256" key="1">
    <source>
        <dbReference type="SAM" id="MobiDB-lite"/>
    </source>
</evidence>
<dbReference type="EMBL" id="VULN01000007">
    <property type="protein sequence ID" value="MSS82122.1"/>
    <property type="molecule type" value="Genomic_DNA"/>
</dbReference>
<gene>
    <name evidence="2" type="ORF">FX155_05885</name>
</gene>
<proteinExistence type="predicted"/>
<feature type="region of interest" description="Disordered" evidence="1">
    <location>
        <begin position="55"/>
        <end position="120"/>
    </location>
</feature>
<sequence>MSDAANVEVTLTVQNNTEVELGDVADTYAADQAREYKNKAGEYAENALNSQNMAEAWAESDSPPAGEGTRSSKVWADTARQWAESTQEPDGVSGARSSKTWAETARAWAESTENPDGVAGAKSSKAWATVSSQKAAEASASAKAADTSAKASASSAAAAKASQEEATTQATIARQNAESAAEKLAQMQIDLKVKADVDSPALTGTPAAPTPAENAQSTQIANVAYVKQKIAELVNGSDASLDTLKELADALGNDPNFATTIMTAMGKKLDATATAQAALADGKGNNIAETYATKAELTGETGTLATVAKTGSYTDLLNRPVIPDKTSQLTNDSRFVATDADGNVTLTGTLTATKVYNAVYNDYAEFFPRGGDTQRGDIIALDETTNKEQYVKATACSLCVVGVHTEDFASIIGGRTLSPGDDILKVNLPTYIPVALAGRVPVRMYGKAKKGGWVIPSEMPGVGRMALSGESLTQAVGQIVKDDTAENVRLVKIIVRSGR</sequence>
<comment type="caution">
    <text evidence="2">The sequence shown here is derived from an EMBL/GenBank/DDBJ whole genome shotgun (WGS) entry which is preliminary data.</text>
</comment>
<dbReference type="AlphaFoldDB" id="A0A6N7W102"/>
<organism evidence="2 3">
    <name type="scientific">Acidaminococcus fermentans</name>
    <dbReference type="NCBI Taxonomy" id="905"/>
    <lineage>
        <taxon>Bacteria</taxon>
        <taxon>Bacillati</taxon>
        <taxon>Bacillota</taxon>
        <taxon>Negativicutes</taxon>
        <taxon>Acidaminococcales</taxon>
        <taxon>Acidaminococcaceae</taxon>
        <taxon>Acidaminococcus</taxon>
    </lineage>
</organism>
<evidence type="ECO:0000313" key="2">
    <source>
        <dbReference type="EMBL" id="MSS82122.1"/>
    </source>
</evidence>
<protein>
    <submittedName>
        <fullName evidence="2">Uncharacterized protein</fullName>
    </submittedName>
</protein>
<dbReference type="OrthoDB" id="9810174at2"/>
<dbReference type="Proteomes" id="UP000441455">
    <property type="component" value="Unassembled WGS sequence"/>
</dbReference>
<evidence type="ECO:0000313" key="3">
    <source>
        <dbReference type="Proteomes" id="UP000441455"/>
    </source>
</evidence>
<accession>A0A6N7W102</accession>
<dbReference type="InterPro" id="IPR051934">
    <property type="entry name" value="Phage_Tail_Fiber_Structural"/>
</dbReference>